<dbReference type="InterPro" id="IPR010105">
    <property type="entry name" value="TonB_sidphr_rcpt"/>
</dbReference>
<keyword evidence="9" id="KW-0406">Ion transport</keyword>
<feature type="domain" description="TonB-dependent receptor-like beta-barrel" evidence="16">
    <location>
        <begin position="258"/>
        <end position="680"/>
    </location>
</feature>
<evidence type="ECO:0000259" key="17">
    <source>
        <dbReference type="Pfam" id="PF07715"/>
    </source>
</evidence>
<dbReference type="Gene3D" id="2.40.170.20">
    <property type="entry name" value="TonB-dependent receptor, beta-barrel domain"/>
    <property type="match status" value="1"/>
</dbReference>
<evidence type="ECO:0000259" key="16">
    <source>
        <dbReference type="Pfam" id="PF00593"/>
    </source>
</evidence>
<name>A0A2U2DNG4_9HYPH</name>
<keyword evidence="10 15" id="KW-0798">TonB box</keyword>
<dbReference type="AlphaFoldDB" id="A0A2U2DNG4"/>
<evidence type="ECO:0000256" key="15">
    <source>
        <dbReference type="RuleBase" id="RU003357"/>
    </source>
</evidence>
<evidence type="ECO:0000256" key="12">
    <source>
        <dbReference type="ARBA" id="ARBA00023170"/>
    </source>
</evidence>
<accession>A0A2U2DNG4</accession>
<keyword evidence="3 14" id="KW-0813">Transport</keyword>
<evidence type="ECO:0000313" key="18">
    <source>
        <dbReference type="EMBL" id="PWE54802.1"/>
    </source>
</evidence>
<keyword evidence="19" id="KW-1185">Reference proteome</keyword>
<dbReference type="GO" id="GO:0015344">
    <property type="term" value="F:siderophore uptake transmembrane transporter activity"/>
    <property type="evidence" value="ECO:0007669"/>
    <property type="project" value="TreeGrafter"/>
</dbReference>
<evidence type="ECO:0000256" key="8">
    <source>
        <dbReference type="ARBA" id="ARBA00023004"/>
    </source>
</evidence>
<evidence type="ECO:0000256" key="1">
    <source>
        <dbReference type="ARBA" id="ARBA00004571"/>
    </source>
</evidence>
<evidence type="ECO:0000256" key="7">
    <source>
        <dbReference type="ARBA" id="ARBA00022729"/>
    </source>
</evidence>
<organism evidence="18 19">
    <name type="scientific">Metarhizobium album</name>
    <dbReference type="NCBI Taxonomy" id="2182425"/>
    <lineage>
        <taxon>Bacteria</taxon>
        <taxon>Pseudomonadati</taxon>
        <taxon>Pseudomonadota</taxon>
        <taxon>Alphaproteobacteria</taxon>
        <taxon>Hyphomicrobiales</taxon>
        <taxon>Rhizobiaceae</taxon>
        <taxon>Metarhizobium</taxon>
    </lineage>
</organism>
<dbReference type="EMBL" id="QFBC01000008">
    <property type="protein sequence ID" value="PWE54802.1"/>
    <property type="molecule type" value="Genomic_DNA"/>
</dbReference>
<dbReference type="InterPro" id="IPR000531">
    <property type="entry name" value="Beta-barrel_TonB"/>
</dbReference>
<keyword evidence="12 18" id="KW-0675">Receptor</keyword>
<keyword evidence="7" id="KW-0732">Signal</keyword>
<keyword evidence="11 14" id="KW-0472">Membrane</keyword>
<dbReference type="PROSITE" id="PS52016">
    <property type="entry name" value="TONB_DEPENDENT_REC_3"/>
    <property type="match status" value="1"/>
</dbReference>
<protein>
    <submittedName>
        <fullName evidence="18">TonB-dependent siderophore receptor</fullName>
    </submittedName>
</protein>
<keyword evidence="8" id="KW-0408">Iron</keyword>
<gene>
    <name evidence="18" type="ORF">DEM27_17775</name>
</gene>
<evidence type="ECO:0000256" key="14">
    <source>
        <dbReference type="PROSITE-ProRule" id="PRU01360"/>
    </source>
</evidence>
<keyword evidence="6 14" id="KW-0812">Transmembrane</keyword>
<sequence length="710" mass="78342">MDIERTSSHRRQPLIRYRNAVLLGCTALVAFTPSLSFGQEAAAGSDTALKPIVLEEKSGRVDADNDAKSIIATKTTSGSKIPTDILVTPASVSVITSKEIQQRGAQDIEQVIQYTAGVATDFYGSDDRFDYFKIRGFDAYIYRDGLTLGDPFGAIRDEPYAFERVEVLKGASSTIFGVSDPGGSVNYVTKLPKSERFGEAFLTGGSFSRREGGFDFGDNITEDDTLSYRLTGKIRKADDEYDYSQDDEKFFMGGLTWRPTDMTTLSVVYDHLDRDGVPGGGGHPVGSDFKRSRFFGEPDYNYRDVDRDTLSVMFDHDFGSGLTFSANARYSDSKSNFGYAYIAATPTDGSTIAKRDFFGNDSTAENFIIDARLQYDASFESIDSKSLVGVQYNALNSTNDAFYGNAPNIDWMNPVYTGAPASVPLYQSLKNDQKTKALYVQQDLTFSDKVIASVGLRNDWLDFEQANNLRGTTTEADLSEFTKRAGLTYKFTDEFATYVSYAESVLPPSLTLEPERGEQWEAGIKYRPEAFPALFSAAVYDLTKSNITRTNPATNMQETIGEVRVRGIDLEAKAEVTDNVSLTASYSYMMSEIVENGTGGNEGNELSFVPNHLASLWVNYMLPGEGMRGDMNFGLGARVSGAYYFNDANTQSTGANIVFDAAFSYKIRPNTAFEVSVSNLFDEKHVAYGGFGADWYNPGRAVYATIRQTW</sequence>
<dbReference type="OrthoDB" id="9760333at2"/>
<dbReference type="InterPro" id="IPR037066">
    <property type="entry name" value="Plug_dom_sf"/>
</dbReference>
<dbReference type="Pfam" id="PF00593">
    <property type="entry name" value="TonB_dep_Rec_b-barrel"/>
    <property type="match status" value="1"/>
</dbReference>
<evidence type="ECO:0000256" key="4">
    <source>
        <dbReference type="ARBA" id="ARBA00022452"/>
    </source>
</evidence>
<dbReference type="RefSeq" id="WP_109459602.1">
    <property type="nucleotide sequence ID" value="NZ_QFBC01000008.1"/>
</dbReference>
<comment type="caution">
    <text evidence="18">The sequence shown here is derived from an EMBL/GenBank/DDBJ whole genome shotgun (WGS) entry which is preliminary data.</text>
</comment>
<comment type="subcellular location">
    <subcellularLocation>
        <location evidence="1 14">Cell outer membrane</location>
        <topology evidence="1 14">Multi-pass membrane protein</topology>
    </subcellularLocation>
</comment>
<evidence type="ECO:0000256" key="2">
    <source>
        <dbReference type="ARBA" id="ARBA00009810"/>
    </source>
</evidence>
<dbReference type="NCBIfam" id="TIGR01783">
    <property type="entry name" value="TonB-siderophor"/>
    <property type="match status" value="1"/>
</dbReference>
<evidence type="ECO:0000256" key="5">
    <source>
        <dbReference type="ARBA" id="ARBA00022496"/>
    </source>
</evidence>
<dbReference type="GO" id="GO:0038023">
    <property type="term" value="F:signaling receptor activity"/>
    <property type="evidence" value="ECO:0007669"/>
    <property type="project" value="InterPro"/>
</dbReference>
<dbReference type="CDD" id="cd01347">
    <property type="entry name" value="ligand_gated_channel"/>
    <property type="match status" value="1"/>
</dbReference>
<proteinExistence type="inferred from homology"/>
<reference evidence="18 19" key="1">
    <citation type="submission" date="2018-05" db="EMBL/GenBank/DDBJ databases">
        <title>The draft genome of strain NS-104.</title>
        <authorList>
            <person name="Hang P."/>
            <person name="Jiang J."/>
        </authorList>
    </citation>
    <scope>NUCLEOTIDE SEQUENCE [LARGE SCALE GENOMIC DNA]</scope>
    <source>
        <strain evidence="18 19">NS-104</strain>
    </source>
</reference>
<dbReference type="InterPro" id="IPR036942">
    <property type="entry name" value="Beta-barrel_TonB_sf"/>
</dbReference>
<comment type="similarity">
    <text evidence="2 14 15">Belongs to the TonB-dependent receptor family.</text>
</comment>
<evidence type="ECO:0000313" key="19">
    <source>
        <dbReference type="Proteomes" id="UP000245252"/>
    </source>
</evidence>
<dbReference type="Proteomes" id="UP000245252">
    <property type="component" value="Unassembled WGS sequence"/>
</dbReference>
<evidence type="ECO:0000256" key="3">
    <source>
        <dbReference type="ARBA" id="ARBA00022448"/>
    </source>
</evidence>
<evidence type="ECO:0000256" key="6">
    <source>
        <dbReference type="ARBA" id="ARBA00022692"/>
    </source>
</evidence>
<dbReference type="GO" id="GO:0015891">
    <property type="term" value="P:siderophore transport"/>
    <property type="evidence" value="ECO:0007669"/>
    <property type="project" value="InterPro"/>
</dbReference>
<evidence type="ECO:0000256" key="13">
    <source>
        <dbReference type="ARBA" id="ARBA00023237"/>
    </source>
</evidence>
<evidence type="ECO:0000256" key="9">
    <source>
        <dbReference type="ARBA" id="ARBA00023065"/>
    </source>
</evidence>
<dbReference type="Pfam" id="PF07715">
    <property type="entry name" value="Plug"/>
    <property type="match status" value="1"/>
</dbReference>
<dbReference type="PANTHER" id="PTHR32552:SF68">
    <property type="entry name" value="FERRICHROME OUTER MEMBRANE TRANSPORTER_PHAGE RECEPTOR"/>
    <property type="match status" value="1"/>
</dbReference>
<evidence type="ECO:0000256" key="10">
    <source>
        <dbReference type="ARBA" id="ARBA00023077"/>
    </source>
</evidence>
<keyword evidence="4 14" id="KW-1134">Transmembrane beta strand</keyword>
<keyword evidence="5" id="KW-0410">Iron transport</keyword>
<feature type="domain" description="TonB-dependent receptor plug" evidence="17">
    <location>
        <begin position="88"/>
        <end position="183"/>
    </location>
</feature>
<dbReference type="InterPro" id="IPR039426">
    <property type="entry name" value="TonB-dep_rcpt-like"/>
</dbReference>
<keyword evidence="13 14" id="KW-0998">Cell outer membrane</keyword>
<evidence type="ECO:0000256" key="11">
    <source>
        <dbReference type="ARBA" id="ARBA00023136"/>
    </source>
</evidence>
<dbReference type="GO" id="GO:0009279">
    <property type="term" value="C:cell outer membrane"/>
    <property type="evidence" value="ECO:0007669"/>
    <property type="project" value="UniProtKB-SubCell"/>
</dbReference>
<dbReference type="SUPFAM" id="SSF56935">
    <property type="entry name" value="Porins"/>
    <property type="match status" value="1"/>
</dbReference>
<dbReference type="PANTHER" id="PTHR32552">
    <property type="entry name" value="FERRICHROME IRON RECEPTOR-RELATED"/>
    <property type="match status" value="1"/>
</dbReference>
<dbReference type="InterPro" id="IPR012910">
    <property type="entry name" value="Plug_dom"/>
</dbReference>
<dbReference type="Gene3D" id="2.170.130.10">
    <property type="entry name" value="TonB-dependent receptor, plug domain"/>
    <property type="match status" value="1"/>
</dbReference>